<dbReference type="STRING" id="4781.A0A0P1A5K0"/>
<proteinExistence type="predicted"/>
<dbReference type="OMA" id="MNPFREF"/>
<dbReference type="Pfam" id="PF00612">
    <property type="entry name" value="IQ"/>
    <property type="match status" value="1"/>
</dbReference>
<keyword evidence="2" id="KW-1185">Reference proteome</keyword>
<dbReference type="InterPro" id="IPR052859">
    <property type="entry name" value="LRR-IQ_domain_protein"/>
</dbReference>
<dbReference type="InterPro" id="IPR032675">
    <property type="entry name" value="LRR_dom_sf"/>
</dbReference>
<dbReference type="RefSeq" id="XP_024571880.1">
    <property type="nucleotide sequence ID" value="XM_024724992.1"/>
</dbReference>
<name>A0A0P1A5K0_PLAHL</name>
<dbReference type="InterPro" id="IPR000048">
    <property type="entry name" value="IQ_motif_EF-hand-BS"/>
</dbReference>
<dbReference type="PANTHER" id="PTHR46723">
    <property type="entry name" value="LEUCINE-RICH REPEAT AND IQ DOMAIN-CONTAINING PROTEIN 3"/>
    <property type="match status" value="1"/>
</dbReference>
<dbReference type="GeneID" id="36406444"/>
<evidence type="ECO:0000313" key="1">
    <source>
        <dbReference type="EMBL" id="CEG35511.1"/>
    </source>
</evidence>
<organism evidence="1 2">
    <name type="scientific">Plasmopara halstedii</name>
    <name type="common">Downy mildew of sunflower</name>
    <dbReference type="NCBI Taxonomy" id="4781"/>
    <lineage>
        <taxon>Eukaryota</taxon>
        <taxon>Sar</taxon>
        <taxon>Stramenopiles</taxon>
        <taxon>Oomycota</taxon>
        <taxon>Peronosporomycetes</taxon>
        <taxon>Peronosporales</taxon>
        <taxon>Peronosporaceae</taxon>
        <taxon>Plasmopara</taxon>
    </lineage>
</organism>
<reference evidence="2" key="1">
    <citation type="submission" date="2014-09" db="EMBL/GenBank/DDBJ databases">
        <authorList>
            <person name="Sharma Rahul"/>
            <person name="Thines Marco"/>
        </authorList>
    </citation>
    <scope>NUCLEOTIDE SEQUENCE [LARGE SCALE GENOMIC DNA]</scope>
</reference>
<dbReference type="InterPro" id="IPR001611">
    <property type="entry name" value="Leu-rich_rpt"/>
</dbReference>
<sequence length="1327" mass="153788">MNDKSIFMKEKRQTFEVIAPWSDNESMKEIGASNVNGAHTSEGNTPARPLQIVRRVNEGIHNISSIAPGEFDFVVVLDLQQIMLRDLRPIIGMAKTLRVLNASQNEIATLPQVDFWSQFRCLSMCFLSQNALRTWLDVQGLEGCAHSLLWLTLFNNPFMGHENARSFVMKRLPFLKAFDNFVTTDQEVVHHAGDSKPLINYPGGRFNALEPRLCIAHLQMSVEFTSDESALQYIRNTEVTIATINADNSPSLRIQKLVRGYLSRNSIFPHFRNMRKLIINAQKRIRGFLLRQLIKRQICELVTAIGDSKLLFALFAPLAHRSFEKLGPMIRRWRTHIQDRKKTAAFEKIRLWCQKVCPRHVQRTRHFPRHDQEFIYYTPEFETDLLALAMRVARRDPYLKSLSTEDRLRHLKERCVQSGISIIRGPNNFSGFERLNSNSSDRSSKSEGLFHVLCKEDEKHREVCERSNVKSTLGVPLQDFEQRMPLPALIRGFCSDKAVEDKLLVVKKHFLQKDLERFASIQNQQLQLDASNNVDTETQSFPNSQLLLEHQSCAVLLHLNQVAQEIQQRLVICNRNILTACVKQQQRLRKLRHNAPNFFFTKTKIRVRGHAPTFLERKKIVFLSRERLNSYRKMKVFIPWTIDMYQHMVMRLGHAIRMCSVGPAKAFAFSYEETKRADAALLIQSVWRAFACRSPQTIFNVMSIRACICIQRWWRFRLGLSRRLDVLRACLLVGASINSRTLFMESNVYHALVDSWPAVRAVVRQHHCHEHHLGYHIVSKIYAKLTLTPEQLLIYNASREERSISHYQRHDYQVLSEFSADVGSTKSEQWLSQRCSAFLPAWMLGAPEPVQYTTNSRIEDTAAFLLVDGVHVEPTDIKRELMHGILEPYNIEGSVQMNPMCKFSTCQHIVNSATRVMKYARQLCHDKVTSSWLMEPSHSVIETTSFVRLIFPSADEARKRALLLLCKTFDPISRTYARMYTLEAFYENALRHHQSTLSQVATEREIDTFLNEDVVWKQDEFEFPSRWWVRMEKKLGKTRIEAMKDHGASQSLSKKSTLTSCFHTQHISSKDLETRESVQLLDPKPMRSSRILLKTSQPVSGRGSPVPLHLINPSLPQDTLLHQTNVSSHIINPQTPSFSSSTLGSSRHQKLLNRLGILKYASNQDKLNQEKRAREHLVRDIREERERALEALIVDRRMIQREKVTEAANLKLDIDVKLQRICFEREREKLQTQSTQEIQRHNTRRRRLTRKFEKSFVAQTGALMRHAARAAVASSLEADQLEQDHLTSTVKIREAEALVRRQDAKSCWFARNRQEKRKTIAVRDYCF</sequence>
<dbReference type="PROSITE" id="PS50096">
    <property type="entry name" value="IQ"/>
    <property type="match status" value="2"/>
</dbReference>
<dbReference type="PANTHER" id="PTHR46723:SF1">
    <property type="entry name" value="LEUCINE-RICH REPEAT AND IQ DOMAIN-CONTAINING PROTEIN 3"/>
    <property type="match status" value="1"/>
</dbReference>
<dbReference type="CDD" id="cd23767">
    <property type="entry name" value="IQCD"/>
    <property type="match status" value="1"/>
</dbReference>
<dbReference type="Proteomes" id="UP000054928">
    <property type="component" value="Unassembled WGS sequence"/>
</dbReference>
<dbReference type="OrthoDB" id="676979at2759"/>
<evidence type="ECO:0000313" key="2">
    <source>
        <dbReference type="Proteomes" id="UP000054928"/>
    </source>
</evidence>
<accession>A0A0P1A5K0</accession>
<dbReference type="Gene3D" id="3.80.10.10">
    <property type="entry name" value="Ribonuclease Inhibitor"/>
    <property type="match status" value="1"/>
</dbReference>
<dbReference type="SMART" id="SM00015">
    <property type="entry name" value="IQ"/>
    <property type="match status" value="2"/>
</dbReference>
<protein>
    <submittedName>
        <fullName evidence="1">Leucine-rich repeat</fullName>
    </submittedName>
</protein>
<dbReference type="PROSITE" id="PS51450">
    <property type="entry name" value="LRR"/>
    <property type="match status" value="1"/>
</dbReference>
<dbReference type="EMBL" id="CCYD01000053">
    <property type="protein sequence ID" value="CEG35511.1"/>
    <property type="molecule type" value="Genomic_DNA"/>
</dbReference>
<dbReference type="SUPFAM" id="SSF52058">
    <property type="entry name" value="L domain-like"/>
    <property type="match status" value="1"/>
</dbReference>